<sequence length="44" mass="5014">MQAEQWVNNMSGSVEDEPVEVEPEGRPPKYSLHLLLLLYSVTLN</sequence>
<evidence type="ECO:0000256" key="1">
    <source>
        <dbReference type="SAM" id="MobiDB-lite"/>
    </source>
</evidence>
<evidence type="ECO:0000313" key="3">
    <source>
        <dbReference type="Proteomes" id="UP001054252"/>
    </source>
</evidence>
<evidence type="ECO:0000313" key="2">
    <source>
        <dbReference type="EMBL" id="GKU88125.1"/>
    </source>
</evidence>
<accession>A0AAV5HN08</accession>
<feature type="compositionally biased region" description="Polar residues" evidence="1">
    <location>
        <begin position="1"/>
        <end position="12"/>
    </location>
</feature>
<gene>
    <name evidence="2" type="ORF">SLEP1_g2425</name>
</gene>
<organism evidence="2 3">
    <name type="scientific">Rubroshorea leprosula</name>
    <dbReference type="NCBI Taxonomy" id="152421"/>
    <lineage>
        <taxon>Eukaryota</taxon>
        <taxon>Viridiplantae</taxon>
        <taxon>Streptophyta</taxon>
        <taxon>Embryophyta</taxon>
        <taxon>Tracheophyta</taxon>
        <taxon>Spermatophyta</taxon>
        <taxon>Magnoliopsida</taxon>
        <taxon>eudicotyledons</taxon>
        <taxon>Gunneridae</taxon>
        <taxon>Pentapetalae</taxon>
        <taxon>rosids</taxon>
        <taxon>malvids</taxon>
        <taxon>Malvales</taxon>
        <taxon>Dipterocarpaceae</taxon>
        <taxon>Rubroshorea</taxon>
    </lineage>
</organism>
<feature type="region of interest" description="Disordered" evidence="1">
    <location>
        <begin position="1"/>
        <end position="25"/>
    </location>
</feature>
<dbReference type="EMBL" id="BPVZ01000002">
    <property type="protein sequence ID" value="GKU88125.1"/>
    <property type="molecule type" value="Genomic_DNA"/>
</dbReference>
<keyword evidence="3" id="KW-1185">Reference proteome</keyword>
<dbReference type="AlphaFoldDB" id="A0AAV5HN08"/>
<dbReference type="Proteomes" id="UP001054252">
    <property type="component" value="Unassembled WGS sequence"/>
</dbReference>
<reference evidence="2 3" key="1">
    <citation type="journal article" date="2021" name="Commun. Biol.">
        <title>The genome of Shorea leprosula (Dipterocarpaceae) highlights the ecological relevance of drought in aseasonal tropical rainforests.</title>
        <authorList>
            <person name="Ng K.K.S."/>
            <person name="Kobayashi M.J."/>
            <person name="Fawcett J.A."/>
            <person name="Hatakeyama M."/>
            <person name="Paape T."/>
            <person name="Ng C.H."/>
            <person name="Ang C.C."/>
            <person name="Tnah L.H."/>
            <person name="Lee C.T."/>
            <person name="Nishiyama T."/>
            <person name="Sese J."/>
            <person name="O'Brien M.J."/>
            <person name="Copetti D."/>
            <person name="Mohd Noor M.I."/>
            <person name="Ong R.C."/>
            <person name="Putra M."/>
            <person name="Sireger I.Z."/>
            <person name="Indrioko S."/>
            <person name="Kosugi Y."/>
            <person name="Izuno A."/>
            <person name="Isagi Y."/>
            <person name="Lee S.L."/>
            <person name="Shimizu K.K."/>
        </authorList>
    </citation>
    <scope>NUCLEOTIDE SEQUENCE [LARGE SCALE GENOMIC DNA]</scope>
    <source>
        <strain evidence="2">214</strain>
    </source>
</reference>
<comment type="caution">
    <text evidence="2">The sequence shown here is derived from an EMBL/GenBank/DDBJ whole genome shotgun (WGS) entry which is preliminary data.</text>
</comment>
<name>A0AAV5HN08_9ROSI</name>
<protein>
    <submittedName>
        <fullName evidence="2">Uncharacterized protein</fullName>
    </submittedName>
</protein>
<proteinExistence type="predicted"/>